<evidence type="ECO:0000313" key="2">
    <source>
        <dbReference type="EMBL" id="MBX60597.1"/>
    </source>
</evidence>
<evidence type="ECO:0000256" key="1">
    <source>
        <dbReference type="SAM" id="Phobius"/>
    </source>
</evidence>
<feature type="transmembrane region" description="Helical" evidence="1">
    <location>
        <begin position="6"/>
        <end position="27"/>
    </location>
</feature>
<protein>
    <submittedName>
        <fullName evidence="2">Uncharacterized protein</fullName>
    </submittedName>
</protein>
<proteinExistence type="predicted"/>
<organism evidence="2">
    <name type="scientific">Rhizophora mucronata</name>
    <name type="common">Asiatic mangrove</name>
    <dbReference type="NCBI Taxonomy" id="61149"/>
    <lineage>
        <taxon>Eukaryota</taxon>
        <taxon>Viridiplantae</taxon>
        <taxon>Streptophyta</taxon>
        <taxon>Embryophyta</taxon>
        <taxon>Tracheophyta</taxon>
        <taxon>Spermatophyta</taxon>
        <taxon>Magnoliopsida</taxon>
        <taxon>eudicotyledons</taxon>
        <taxon>Gunneridae</taxon>
        <taxon>Pentapetalae</taxon>
        <taxon>rosids</taxon>
        <taxon>fabids</taxon>
        <taxon>Malpighiales</taxon>
        <taxon>Rhizophoraceae</taxon>
        <taxon>Rhizophora</taxon>
    </lineage>
</organism>
<dbReference type="EMBL" id="GGEC01080113">
    <property type="protein sequence ID" value="MBX60597.1"/>
    <property type="molecule type" value="Transcribed_RNA"/>
</dbReference>
<reference evidence="2" key="1">
    <citation type="submission" date="2018-02" db="EMBL/GenBank/DDBJ databases">
        <title>Rhizophora mucronata_Transcriptome.</title>
        <authorList>
            <person name="Meera S.P."/>
            <person name="Sreeshan A."/>
            <person name="Augustine A."/>
        </authorList>
    </citation>
    <scope>NUCLEOTIDE SEQUENCE</scope>
    <source>
        <tissue evidence="2">Leaf</tissue>
    </source>
</reference>
<dbReference type="AlphaFoldDB" id="A0A2P2Q0V7"/>
<accession>A0A2P2Q0V7</accession>
<keyword evidence="1" id="KW-0472">Membrane</keyword>
<keyword evidence="1" id="KW-0812">Transmembrane</keyword>
<name>A0A2P2Q0V7_RHIMU</name>
<keyword evidence="1" id="KW-1133">Transmembrane helix</keyword>
<sequence length="30" mass="3364">MQLLEIASVCLCLSFETSLSVTIFLTFKIL</sequence>